<evidence type="ECO:0000259" key="14">
    <source>
        <dbReference type="Pfam" id="PF08544"/>
    </source>
</evidence>
<reference evidence="16 17" key="1">
    <citation type="submission" date="2019-08" db="EMBL/GenBank/DDBJ databases">
        <title>In-depth cultivation of the pig gut microbiome towards novel bacterial diversity and tailored functional studies.</title>
        <authorList>
            <person name="Wylensek D."/>
            <person name="Hitch T.C.A."/>
            <person name="Clavel T."/>
        </authorList>
    </citation>
    <scope>NUCLEOTIDE SEQUENCE [LARGE SCALE GENOMIC DNA]</scope>
    <source>
        <strain evidence="16 17">Oil+RF-744-WCA-WT-13</strain>
    </source>
</reference>
<dbReference type="InterPro" id="IPR019741">
    <property type="entry name" value="Galactokinase_CS"/>
</dbReference>
<dbReference type="Proteomes" id="UP000466864">
    <property type="component" value="Unassembled WGS sequence"/>
</dbReference>
<evidence type="ECO:0000256" key="4">
    <source>
        <dbReference type="ARBA" id="ARBA00022723"/>
    </source>
</evidence>
<feature type="binding site" evidence="11">
    <location>
        <begin position="33"/>
        <end position="36"/>
    </location>
    <ligand>
        <name>substrate</name>
    </ligand>
</feature>
<comment type="caution">
    <text evidence="16">The sequence shown here is derived from an EMBL/GenBank/DDBJ whole genome shotgun (WGS) entry which is preliminary data.</text>
</comment>
<dbReference type="InterPro" id="IPR006204">
    <property type="entry name" value="GHMP_kinase_N_dom"/>
</dbReference>
<dbReference type="HAMAP" id="MF_00246">
    <property type="entry name" value="Galactokinase"/>
    <property type="match status" value="1"/>
</dbReference>
<feature type="binding site" evidence="11">
    <location>
        <position position="130"/>
    </location>
    <ligand>
        <name>Mg(2+)</name>
        <dbReference type="ChEBI" id="CHEBI:18420"/>
    </ligand>
</feature>
<dbReference type="PRINTS" id="PR00473">
    <property type="entry name" value="GALCTOKINASE"/>
</dbReference>
<dbReference type="InterPro" id="IPR019539">
    <property type="entry name" value="GalKase_N"/>
</dbReference>
<protein>
    <recommendedName>
        <fullName evidence="11 12">Galactokinase</fullName>
        <ecNumber evidence="11 12">2.7.1.6</ecNumber>
    </recommendedName>
    <alternativeName>
        <fullName evidence="11">Galactose kinase</fullName>
    </alternativeName>
</protein>
<evidence type="ECO:0000256" key="3">
    <source>
        <dbReference type="ARBA" id="ARBA00022679"/>
    </source>
</evidence>
<feature type="binding site" evidence="11">
    <location>
        <position position="67"/>
    </location>
    <ligand>
        <name>ATP</name>
        <dbReference type="ChEBI" id="CHEBI:30616"/>
    </ligand>
</feature>
<evidence type="ECO:0000256" key="8">
    <source>
        <dbReference type="ARBA" id="ARBA00022842"/>
    </source>
</evidence>
<keyword evidence="6 11" id="KW-0418">Kinase</keyword>
<name>A0A7X2P720_9FIRM</name>
<dbReference type="RefSeq" id="WP_154457067.1">
    <property type="nucleotide sequence ID" value="NZ_VUMV01000001.1"/>
</dbReference>
<feature type="binding site" evidence="11">
    <location>
        <position position="162"/>
    </location>
    <ligand>
        <name>Mg(2+)</name>
        <dbReference type="ChEBI" id="CHEBI:18420"/>
    </ligand>
</feature>
<feature type="domain" description="GHMP kinase N-terminal" evidence="13">
    <location>
        <begin position="93"/>
        <end position="182"/>
    </location>
</feature>
<keyword evidence="8 11" id="KW-0460">Magnesium</keyword>
<comment type="catalytic activity">
    <reaction evidence="11">
        <text>alpha-D-galactose + ATP = alpha-D-galactose 1-phosphate + ADP + H(+)</text>
        <dbReference type="Rhea" id="RHEA:13553"/>
        <dbReference type="ChEBI" id="CHEBI:15378"/>
        <dbReference type="ChEBI" id="CHEBI:28061"/>
        <dbReference type="ChEBI" id="CHEBI:30616"/>
        <dbReference type="ChEBI" id="CHEBI:58336"/>
        <dbReference type="ChEBI" id="CHEBI:456216"/>
        <dbReference type="EC" id="2.7.1.6"/>
    </reaction>
</comment>
<dbReference type="SUPFAM" id="SSF54211">
    <property type="entry name" value="Ribosomal protein S5 domain 2-like"/>
    <property type="match status" value="1"/>
</dbReference>
<keyword evidence="9 11" id="KW-0299">Galactose metabolism</keyword>
<dbReference type="InterPro" id="IPR006206">
    <property type="entry name" value="Mevalonate/galactokinase"/>
</dbReference>
<dbReference type="SUPFAM" id="SSF55060">
    <property type="entry name" value="GHMP Kinase, C-terminal domain"/>
    <property type="match status" value="1"/>
</dbReference>
<dbReference type="EC" id="2.7.1.6" evidence="11 12"/>
<dbReference type="GO" id="GO:0005829">
    <property type="term" value="C:cytosol"/>
    <property type="evidence" value="ECO:0007669"/>
    <property type="project" value="TreeGrafter"/>
</dbReference>
<evidence type="ECO:0000256" key="7">
    <source>
        <dbReference type="ARBA" id="ARBA00022840"/>
    </source>
</evidence>
<accession>A0A7X2P720</accession>
<feature type="site" description="Transition state stabilizer" evidence="11">
    <location>
        <position position="27"/>
    </location>
</feature>
<dbReference type="InterPro" id="IPR013750">
    <property type="entry name" value="GHMP_kinase_C_dom"/>
</dbReference>
<dbReference type="GO" id="GO:0000287">
    <property type="term" value="F:magnesium ion binding"/>
    <property type="evidence" value="ECO:0007669"/>
    <property type="project" value="UniProtKB-UniRule"/>
</dbReference>
<evidence type="ECO:0000256" key="2">
    <source>
        <dbReference type="ARBA" id="ARBA00022490"/>
    </source>
</evidence>
<dbReference type="InterPro" id="IPR022963">
    <property type="entry name" value="Galactokinase_bac"/>
</dbReference>
<dbReference type="FunFam" id="3.30.230.10:FF:000017">
    <property type="entry name" value="Galactokinase"/>
    <property type="match status" value="1"/>
</dbReference>
<feature type="domain" description="GHMP kinase C-terminal" evidence="14">
    <location>
        <begin position="285"/>
        <end position="366"/>
    </location>
</feature>
<dbReference type="GO" id="GO:0006012">
    <property type="term" value="P:galactose metabolic process"/>
    <property type="evidence" value="ECO:0007669"/>
    <property type="project" value="UniProtKB-UniRule"/>
</dbReference>
<dbReference type="Pfam" id="PF10509">
    <property type="entry name" value="GalKase_gal_bdg"/>
    <property type="match status" value="1"/>
</dbReference>
<feature type="binding site" evidence="11">
    <location>
        <position position="224"/>
    </location>
    <ligand>
        <name>substrate</name>
    </ligand>
</feature>
<dbReference type="PANTHER" id="PTHR10457:SF7">
    <property type="entry name" value="GALACTOKINASE-RELATED"/>
    <property type="match status" value="1"/>
</dbReference>
<proteinExistence type="inferred from homology"/>
<dbReference type="InterPro" id="IPR000705">
    <property type="entry name" value="Galactokinase"/>
</dbReference>
<sequence>MKAAVIRGFEEKFGELGDGRVYFAPGRVNLIGEHTDYNGGHVFPCALTLGTYGAMRRRDDRILRFYSVNASGKGVIETSLDELQPDDRFGWTNYPKGVVYTFIKEGYPVETGFDMAVYGNLPNGSGLSSSASLEVLTGFALRDLYGFEMSNQMLAIYGQDAENNYCGMNCGIMDQFAVAMGKKDHAIFLHTSDLEYEYVPLKLDHAKIVISNTNKKHKLTDSKYNERRCECEQALEELQKVVNIEHLCDLTPERFEVYKDAIKDPVRQKRAKHAVYENARCVEAVKVLKEGNVRRFGELMNEAHLSISRDYEVTGIELDTLQEEALKIPGVIGSRMTGGGFGGCTVSIVEDSALDEFREKVGAAYKKKIGYDADFYIVEVGGGPEKL</sequence>
<dbReference type="PROSITE" id="PS00106">
    <property type="entry name" value="GALACTOKINASE"/>
    <property type="match status" value="1"/>
</dbReference>
<dbReference type="PANTHER" id="PTHR10457">
    <property type="entry name" value="MEVALONATE KINASE/GALACTOKINASE"/>
    <property type="match status" value="1"/>
</dbReference>
<dbReference type="AlphaFoldDB" id="A0A7X2P720"/>
<evidence type="ECO:0000256" key="12">
    <source>
        <dbReference type="NCBIfam" id="TIGR00131"/>
    </source>
</evidence>
<keyword evidence="4 11" id="KW-0479">Metal-binding</keyword>
<evidence type="ECO:0000256" key="10">
    <source>
        <dbReference type="ARBA" id="ARBA00023277"/>
    </source>
</evidence>
<keyword evidence="7 11" id="KW-0067">ATP-binding</keyword>
<evidence type="ECO:0000259" key="15">
    <source>
        <dbReference type="Pfam" id="PF10509"/>
    </source>
</evidence>
<evidence type="ECO:0000313" key="16">
    <source>
        <dbReference type="EMBL" id="MST81036.1"/>
    </source>
</evidence>
<keyword evidence="2 11" id="KW-0963">Cytoplasm</keyword>
<evidence type="ECO:0000256" key="5">
    <source>
        <dbReference type="ARBA" id="ARBA00022741"/>
    </source>
</evidence>
<evidence type="ECO:0000256" key="6">
    <source>
        <dbReference type="ARBA" id="ARBA00022777"/>
    </source>
</evidence>
<dbReference type="FunFam" id="3.30.70.890:FF:000001">
    <property type="entry name" value="Galactokinase"/>
    <property type="match status" value="1"/>
</dbReference>
<comment type="subcellular location">
    <subcellularLocation>
        <location evidence="11">Cytoplasm</location>
    </subcellularLocation>
</comment>
<feature type="domain" description="Galactokinase N-terminal" evidence="15">
    <location>
        <begin position="9"/>
        <end position="57"/>
    </location>
</feature>
<dbReference type="InterPro" id="IPR036554">
    <property type="entry name" value="GHMP_kinase_C_sf"/>
</dbReference>
<dbReference type="PROSITE" id="PS00627">
    <property type="entry name" value="GHMP_KINASES_ATP"/>
    <property type="match status" value="1"/>
</dbReference>
<evidence type="ECO:0000259" key="13">
    <source>
        <dbReference type="Pfam" id="PF00288"/>
    </source>
</evidence>
<comment type="pathway">
    <text evidence="11">Carbohydrate metabolism; galactose metabolism.</text>
</comment>
<keyword evidence="17" id="KW-1185">Reference proteome</keyword>
<feature type="binding site" evidence="11">
    <location>
        <begin position="124"/>
        <end position="130"/>
    </location>
    <ligand>
        <name>ATP</name>
        <dbReference type="ChEBI" id="CHEBI:30616"/>
    </ligand>
</feature>
<dbReference type="UniPathway" id="UPA00214"/>
<dbReference type="Gene3D" id="3.30.230.10">
    <property type="match status" value="1"/>
</dbReference>
<feature type="active site" description="Proton acceptor" evidence="11">
    <location>
        <position position="174"/>
    </location>
</feature>
<keyword evidence="5 11" id="KW-0547">Nucleotide-binding</keyword>
<dbReference type="PRINTS" id="PR00959">
    <property type="entry name" value="MEVGALKINASE"/>
</dbReference>
<dbReference type="InterPro" id="IPR020568">
    <property type="entry name" value="Ribosomal_Su5_D2-typ_SF"/>
</dbReference>
<dbReference type="GO" id="GO:0005524">
    <property type="term" value="F:ATP binding"/>
    <property type="evidence" value="ECO:0007669"/>
    <property type="project" value="UniProtKB-UniRule"/>
</dbReference>
<dbReference type="GO" id="GO:0004335">
    <property type="term" value="F:galactokinase activity"/>
    <property type="evidence" value="ECO:0007669"/>
    <property type="project" value="UniProtKB-UniRule"/>
</dbReference>
<dbReference type="Pfam" id="PF00288">
    <property type="entry name" value="GHMP_kinases_N"/>
    <property type="match status" value="1"/>
</dbReference>
<keyword evidence="10 11" id="KW-0119">Carbohydrate metabolism</keyword>
<dbReference type="NCBIfam" id="TIGR00131">
    <property type="entry name" value="gal_kin"/>
    <property type="match status" value="1"/>
</dbReference>
<dbReference type="Pfam" id="PF08544">
    <property type="entry name" value="GHMP_kinases_C"/>
    <property type="match status" value="1"/>
</dbReference>
<dbReference type="Gene3D" id="3.30.70.890">
    <property type="entry name" value="GHMP kinase, C-terminal domain"/>
    <property type="match status" value="1"/>
</dbReference>
<organism evidence="16 17">
    <name type="scientific">Bilifractor porci</name>
    <dbReference type="NCBI Taxonomy" id="2606636"/>
    <lineage>
        <taxon>Bacteria</taxon>
        <taxon>Bacillati</taxon>
        <taxon>Bacillota</taxon>
        <taxon>Clostridia</taxon>
        <taxon>Lachnospirales</taxon>
        <taxon>Lachnospiraceae</taxon>
        <taxon>Bilifractor</taxon>
    </lineage>
</organism>
<dbReference type="InterPro" id="IPR014721">
    <property type="entry name" value="Ribsml_uS5_D2-typ_fold_subgr"/>
</dbReference>
<comment type="similarity">
    <text evidence="1 11">Belongs to the GHMP kinase family. GalK subfamily.</text>
</comment>
<dbReference type="NCBIfam" id="NF003705">
    <property type="entry name" value="PRK05322.1"/>
    <property type="match status" value="1"/>
</dbReference>
<evidence type="ECO:0000256" key="9">
    <source>
        <dbReference type="ARBA" id="ARBA00023144"/>
    </source>
</evidence>
<comment type="function">
    <text evidence="11">Catalyzes the transfer of the gamma-phosphate of ATP to D-galactose to form alpha-D-galactose-1-phosphate (Gal-1-P).</text>
</comment>
<evidence type="ECO:0000256" key="11">
    <source>
        <dbReference type="HAMAP-Rule" id="MF_00246"/>
    </source>
</evidence>
<keyword evidence="3 11" id="KW-0808">Transferase</keyword>
<gene>
    <name evidence="11" type="primary">galK</name>
    <name evidence="16" type="ORF">FYJ60_01620</name>
</gene>
<dbReference type="PIRSF" id="PIRSF000530">
    <property type="entry name" value="Galactokinase"/>
    <property type="match status" value="1"/>
</dbReference>
<dbReference type="EMBL" id="VUMV01000001">
    <property type="protein sequence ID" value="MST81036.1"/>
    <property type="molecule type" value="Genomic_DNA"/>
</dbReference>
<evidence type="ECO:0000256" key="1">
    <source>
        <dbReference type="ARBA" id="ARBA00006566"/>
    </source>
</evidence>
<dbReference type="InterPro" id="IPR006203">
    <property type="entry name" value="GHMP_knse_ATP-bd_CS"/>
</dbReference>
<evidence type="ECO:0000313" key="17">
    <source>
        <dbReference type="Proteomes" id="UP000466864"/>
    </source>
</evidence>